<dbReference type="GO" id="GO:0045022">
    <property type="term" value="P:early endosome to late endosome transport"/>
    <property type="evidence" value="ECO:0007669"/>
    <property type="project" value="InterPro"/>
</dbReference>
<evidence type="ECO:0000313" key="8">
    <source>
        <dbReference type="EMBL" id="SVE83098.1"/>
    </source>
</evidence>
<keyword evidence="9" id="KW-1185">Reference proteome</keyword>
<evidence type="ECO:0000313" key="7">
    <source>
        <dbReference type="EMBL" id="KZS19225.1"/>
    </source>
</evidence>
<evidence type="ECO:0000256" key="3">
    <source>
        <dbReference type="ARBA" id="ARBA00006128"/>
    </source>
</evidence>
<keyword evidence="4" id="KW-0967">Endosome</keyword>
<dbReference type="AlphaFoldDB" id="A0A162PXA3"/>
<sequence>MSCIQQMDELVKEYLSFRGFTSTVRALDAEVKSEKDKAFRPDKIVEQFVHYITLYDLHGLKDYWNHFDQSVFERLDQNFMPAIKKIENSLLRMYLINACINGKQEKIQEFFEKLGCELQHQLEWKDWFALPFIKNPEENPTYMVYFTRQWQDTMLISLHNLLAISFQCLPQPKLTTYNEEAARVTRLQAENDQLKSKLARSNVCDTRESGSNNILSSDNLPPGLDLIDEFYLIPADTSPADNQSRSFRSFIRGFGTNSSGIGGSLNTSPLAGRRASSSPMNRF</sequence>
<evidence type="ECO:0000256" key="4">
    <source>
        <dbReference type="ARBA" id="ARBA00022753"/>
    </source>
</evidence>
<dbReference type="OrthoDB" id="193023at2759"/>
<dbReference type="InterPro" id="IPR006594">
    <property type="entry name" value="LisH"/>
</dbReference>
<evidence type="ECO:0000259" key="6">
    <source>
        <dbReference type="Pfam" id="PF23138"/>
    </source>
</evidence>
<reference evidence="8" key="2">
    <citation type="submission" date="2018-08" db="EMBL/GenBank/DDBJ databases">
        <authorList>
            <person name="Cornetti L."/>
        </authorList>
    </citation>
    <scope>NUCLEOTIDE SEQUENCE</scope>
    <source>
        <strain evidence="8">FI-XINB3</strain>
    </source>
</reference>
<dbReference type="GO" id="GO:0141039">
    <property type="term" value="F:phosphatidylinositol 3-kinase inhibitor activity"/>
    <property type="evidence" value="ECO:0007669"/>
    <property type="project" value="InterPro"/>
</dbReference>
<feature type="domain" description="ARMC9 CTLH-like" evidence="6">
    <location>
        <begin position="47"/>
        <end position="167"/>
    </location>
</feature>
<evidence type="ECO:0000256" key="1">
    <source>
        <dbReference type="ARBA" id="ARBA00004412"/>
    </source>
</evidence>
<proteinExistence type="evidence at transcript level"/>
<comment type="similarity">
    <text evidence="3">Belongs to the WD repeat WDR91 family.</text>
</comment>
<dbReference type="PROSITE" id="PS50896">
    <property type="entry name" value="LISH"/>
    <property type="match status" value="1"/>
</dbReference>
<name>A0A162PXA3_9CRUS</name>
<evidence type="ECO:0000256" key="5">
    <source>
        <dbReference type="SAM" id="MobiDB-lite"/>
    </source>
</evidence>
<accession>A0A162PXA3</accession>
<dbReference type="EMBL" id="LRGB01000404">
    <property type="protein sequence ID" value="KZS19225.1"/>
    <property type="molecule type" value="Genomic_DNA"/>
</dbReference>
<dbReference type="GO" id="GO:0051898">
    <property type="term" value="P:negative regulation of phosphatidylinositol 3-kinase/protein kinase B signal transduction"/>
    <property type="evidence" value="ECO:0007669"/>
    <property type="project" value="InterPro"/>
</dbReference>
<protein>
    <submittedName>
        <fullName evidence="8">EOG090X0719</fullName>
    </submittedName>
    <submittedName>
        <fullName evidence="7">WD repeat-containing protein 91</fullName>
    </submittedName>
</protein>
<evidence type="ECO:0000256" key="2">
    <source>
        <dbReference type="ARBA" id="ARBA00004603"/>
    </source>
</evidence>
<dbReference type="InterPro" id="IPR056327">
    <property type="entry name" value="ARMC9_CTLH-like_dom"/>
</dbReference>
<dbReference type="InterPro" id="IPR039724">
    <property type="entry name" value="WDR91"/>
</dbReference>
<gene>
    <name evidence="8" type="primary">EOG090X0719</name>
    <name evidence="7" type="ORF">APZ42_014408</name>
</gene>
<dbReference type="STRING" id="35525.A0A162PXA3"/>
<dbReference type="GO" id="GO:0031902">
    <property type="term" value="C:late endosome membrane"/>
    <property type="evidence" value="ECO:0007669"/>
    <property type="project" value="TreeGrafter"/>
</dbReference>
<dbReference type="Pfam" id="PF23138">
    <property type="entry name" value="CTLH_Armc9"/>
    <property type="match status" value="1"/>
</dbReference>
<reference evidence="7 9" key="1">
    <citation type="submission" date="2016-03" db="EMBL/GenBank/DDBJ databases">
        <title>EvidentialGene: Evidence-directed Construction of Genes on Genomes.</title>
        <authorList>
            <person name="Gilbert D.G."/>
            <person name="Choi J.-H."/>
            <person name="Mockaitis K."/>
            <person name="Colbourne J."/>
            <person name="Pfrender M."/>
        </authorList>
    </citation>
    <scope>NUCLEOTIDE SEQUENCE [LARGE SCALE GENOMIC DNA]</scope>
    <source>
        <strain evidence="7 9">Xinb3</strain>
        <tissue evidence="7">Complete organism</tissue>
    </source>
</reference>
<dbReference type="PANTHER" id="PTHR13083:SF3">
    <property type="entry name" value="WD REPEAT-CONTAINING PROTEIN 91"/>
    <property type="match status" value="1"/>
</dbReference>
<dbReference type="EMBL" id="LR013479">
    <property type="protein sequence ID" value="SVE83098.1"/>
    <property type="molecule type" value="mRNA"/>
</dbReference>
<dbReference type="GO" id="GO:0031901">
    <property type="term" value="C:early endosome membrane"/>
    <property type="evidence" value="ECO:0007669"/>
    <property type="project" value="TreeGrafter"/>
</dbReference>
<dbReference type="PANTHER" id="PTHR13083">
    <property type="entry name" value="WD REPEAT-CONTAINING PROTEIN 91"/>
    <property type="match status" value="1"/>
</dbReference>
<feature type="region of interest" description="Disordered" evidence="5">
    <location>
        <begin position="262"/>
        <end position="283"/>
    </location>
</feature>
<comment type="subcellular location">
    <subcellularLocation>
        <location evidence="1">Early endosome</location>
    </subcellularLocation>
    <subcellularLocation>
        <location evidence="2">Late endosome</location>
    </subcellularLocation>
</comment>
<evidence type="ECO:0000313" key="9">
    <source>
        <dbReference type="Proteomes" id="UP000076858"/>
    </source>
</evidence>
<dbReference type="Proteomes" id="UP000076858">
    <property type="component" value="Unassembled WGS sequence"/>
</dbReference>
<organism evidence="7 9">
    <name type="scientific">Daphnia magna</name>
    <dbReference type="NCBI Taxonomy" id="35525"/>
    <lineage>
        <taxon>Eukaryota</taxon>
        <taxon>Metazoa</taxon>
        <taxon>Ecdysozoa</taxon>
        <taxon>Arthropoda</taxon>
        <taxon>Crustacea</taxon>
        <taxon>Branchiopoda</taxon>
        <taxon>Diplostraca</taxon>
        <taxon>Cladocera</taxon>
        <taxon>Anomopoda</taxon>
        <taxon>Daphniidae</taxon>
        <taxon>Daphnia</taxon>
    </lineage>
</organism>